<dbReference type="Proteomes" id="UP000008291">
    <property type="component" value="Chromosome"/>
</dbReference>
<proteinExistence type="predicted"/>
<protein>
    <submittedName>
        <fullName evidence="2">Uncharacterized protein</fullName>
    </submittedName>
</protein>
<feature type="compositionally biased region" description="Low complexity" evidence="1">
    <location>
        <begin position="196"/>
        <end position="205"/>
    </location>
</feature>
<dbReference type="HOGENOM" id="CLU_860351_0_0_4"/>
<dbReference type="EMBL" id="CP000116">
    <property type="protein sequence ID" value="AAZ97647.1"/>
    <property type="molecule type" value="Genomic_DNA"/>
</dbReference>
<dbReference type="STRING" id="292415.Tbd_1694"/>
<sequence length="323" mass="35326">MWSMTREARVILALEGPRLSIPLGLVRRLDGDLQAAAFLAQAAYLSALIDNPEKEGWFFLAQTGGAWLPDNEKESIFATMGSWEFCLGLSPDAQKLVRKKLIVLGLLEERRAGIPARLHYRVDPAKYFDFLAGKPIKTPVSEKPGNKNPGKQESRIGKIGKQRSGKQGNKTPAYPESNKEIEEDIEKEAAPHTRARYSAAAPRSSDNNKRRRQRSSGIVTWNADDELEAERIERAHGPDEIGAAVAALVNAGKEPVPGSVAARIKQRVHRKTADQAAASHRAAGEVRHKHQVAQDTAALAVGEQLMPAGMRGRVASANRLSRS</sequence>
<feature type="region of interest" description="Disordered" evidence="1">
    <location>
        <begin position="273"/>
        <end position="295"/>
    </location>
</feature>
<evidence type="ECO:0000313" key="2">
    <source>
        <dbReference type="EMBL" id="AAZ97647.1"/>
    </source>
</evidence>
<dbReference type="AlphaFoldDB" id="Q3SI81"/>
<name>Q3SI81_THIDA</name>
<evidence type="ECO:0000256" key="1">
    <source>
        <dbReference type="SAM" id="MobiDB-lite"/>
    </source>
</evidence>
<dbReference type="eggNOG" id="ENOG503464G">
    <property type="taxonomic scope" value="Bacteria"/>
</dbReference>
<organism evidence="2 3">
    <name type="scientific">Thiobacillus denitrificans (strain ATCC 25259 / T1)</name>
    <dbReference type="NCBI Taxonomy" id="292415"/>
    <lineage>
        <taxon>Bacteria</taxon>
        <taxon>Pseudomonadati</taxon>
        <taxon>Pseudomonadota</taxon>
        <taxon>Betaproteobacteria</taxon>
        <taxon>Nitrosomonadales</taxon>
        <taxon>Thiobacillaceae</taxon>
        <taxon>Thiobacillus</taxon>
    </lineage>
</organism>
<dbReference type="KEGG" id="tbd:Tbd_1694"/>
<accession>Q3SI81</accession>
<keyword evidence="3" id="KW-1185">Reference proteome</keyword>
<gene>
    <name evidence="2" type="ordered locus">Tbd_1694</name>
</gene>
<evidence type="ECO:0000313" key="3">
    <source>
        <dbReference type="Proteomes" id="UP000008291"/>
    </source>
</evidence>
<reference evidence="2 3" key="1">
    <citation type="journal article" date="2006" name="J. Bacteriol.">
        <title>The genome sequence of the obligately chemolithoautotrophic, facultatively anaerobic bacterium Thiobacillus denitrificans.</title>
        <authorList>
            <person name="Beller H.R."/>
            <person name="Chain P.S."/>
            <person name="Letain T.E."/>
            <person name="Chakicherla A."/>
            <person name="Larimer F.W."/>
            <person name="Richardson P.M."/>
            <person name="Coleman M.A."/>
            <person name="Wood A.P."/>
            <person name="Kelly D.P."/>
        </authorList>
    </citation>
    <scope>NUCLEOTIDE SEQUENCE [LARGE SCALE GENOMIC DNA]</scope>
    <source>
        <strain evidence="2 3">ATCC 25259</strain>
    </source>
</reference>
<feature type="region of interest" description="Disordered" evidence="1">
    <location>
        <begin position="138"/>
        <end position="218"/>
    </location>
</feature>